<protein>
    <submittedName>
        <fullName evidence="1">Mlr1815 protein</fullName>
    </submittedName>
</protein>
<evidence type="ECO:0000313" key="1">
    <source>
        <dbReference type="EMBL" id="BAB49098.1"/>
    </source>
</evidence>
<name>Q98JR7_RHILO</name>
<reference evidence="1 2" key="1">
    <citation type="journal article" date="2000" name="DNA Res.">
        <title>Complete genome structure of the nitrogen-fixing symbiotic bacterium Mesorhizobium loti.</title>
        <authorList>
            <person name="Kaneko T."/>
            <person name="Nakamura Y."/>
            <person name="Sato S."/>
            <person name="Asamizu E."/>
            <person name="Kato T."/>
            <person name="Sasamoto S."/>
            <person name="Watanabe A."/>
            <person name="Idesawa K."/>
            <person name="Ishikawa A."/>
            <person name="Kawashima K."/>
            <person name="Kimura T."/>
            <person name="Kishida Y."/>
            <person name="Kiyokawa C."/>
            <person name="Kohara M."/>
            <person name="Matsumoto M."/>
            <person name="Matsuno A."/>
            <person name="Mochizuki Y."/>
            <person name="Nakayama S."/>
            <person name="Nakazaki N."/>
            <person name="Shimpo S."/>
            <person name="Sugimoto M."/>
            <person name="Takeuchi C."/>
            <person name="Yamada M."/>
            <person name="Tabata S."/>
        </authorList>
    </citation>
    <scope>NUCLEOTIDE SEQUENCE [LARGE SCALE GENOMIC DNA]</scope>
    <source>
        <strain evidence="2">LMG 29417 / CECT 9101 / MAFF 303099</strain>
    </source>
</reference>
<dbReference type="Proteomes" id="UP000000552">
    <property type="component" value="Chromosome"/>
</dbReference>
<dbReference type="HOGENOM" id="CLU_2976222_0_0_5"/>
<organism evidence="1 2">
    <name type="scientific">Mesorhizobium japonicum (strain LMG 29417 / CECT 9101 / MAFF 303099)</name>
    <name type="common">Mesorhizobium loti (strain MAFF 303099)</name>
    <dbReference type="NCBI Taxonomy" id="266835"/>
    <lineage>
        <taxon>Bacteria</taxon>
        <taxon>Pseudomonadati</taxon>
        <taxon>Pseudomonadota</taxon>
        <taxon>Alphaproteobacteria</taxon>
        <taxon>Hyphomicrobiales</taxon>
        <taxon>Phyllobacteriaceae</taxon>
        <taxon>Mesorhizobium</taxon>
    </lineage>
</organism>
<proteinExistence type="predicted"/>
<dbReference type="KEGG" id="mlo:mlr1815"/>
<accession>Q98JR7</accession>
<sequence>MVDEPAAMQFLGFHENSSSQCSDFKFASGVVNAGGRRLLTGAAFRRRRRKSRPSVLCK</sequence>
<dbReference type="AlphaFoldDB" id="Q98JR7"/>
<dbReference type="EMBL" id="BA000012">
    <property type="protein sequence ID" value="BAB49098.1"/>
    <property type="molecule type" value="Genomic_DNA"/>
</dbReference>
<evidence type="ECO:0000313" key="2">
    <source>
        <dbReference type="Proteomes" id="UP000000552"/>
    </source>
</evidence>
<gene>
    <name evidence="1" type="ordered locus">mlr1815</name>
</gene>